<dbReference type="InterPro" id="IPR011335">
    <property type="entry name" value="Restrct_endonuc-II-like"/>
</dbReference>
<dbReference type="PANTHER" id="PTHR46609:SF6">
    <property type="entry name" value="EXONUCLEASE, PHAGE-TYPE_RECB, C-TERMINAL DOMAIN-CONTAINING PROTEIN-RELATED"/>
    <property type="match status" value="1"/>
</dbReference>
<dbReference type="EC" id="3.1.11.3" evidence="2"/>
<dbReference type="PANTHER" id="PTHR46609">
    <property type="entry name" value="EXONUCLEASE, PHAGE-TYPE/RECB, C-TERMINAL DOMAIN-CONTAINING PROTEIN"/>
    <property type="match status" value="1"/>
</dbReference>
<feature type="domain" description="YqaJ viral recombinase" evidence="1">
    <location>
        <begin position="8"/>
        <end position="164"/>
    </location>
</feature>
<dbReference type="CDD" id="cd22343">
    <property type="entry name" value="PDDEXK_lambda_exonuclease-like"/>
    <property type="match status" value="1"/>
</dbReference>
<evidence type="ECO:0000313" key="3">
    <source>
        <dbReference type="Proteomes" id="UP001595961"/>
    </source>
</evidence>
<keyword evidence="2" id="KW-0269">Exonuclease</keyword>
<organism evidence="2 3">
    <name type="scientific">Dyella halodurans</name>
    <dbReference type="NCBI Taxonomy" id="1920171"/>
    <lineage>
        <taxon>Bacteria</taxon>
        <taxon>Pseudomonadati</taxon>
        <taxon>Pseudomonadota</taxon>
        <taxon>Gammaproteobacteria</taxon>
        <taxon>Lysobacterales</taxon>
        <taxon>Rhodanobacteraceae</taxon>
        <taxon>Dyella</taxon>
    </lineage>
</organism>
<comment type="caution">
    <text evidence="2">The sequence shown here is derived from an EMBL/GenBank/DDBJ whole genome shotgun (WGS) entry which is preliminary data.</text>
</comment>
<keyword evidence="3" id="KW-1185">Reference proteome</keyword>
<name>A0ABV9C071_9GAMM</name>
<dbReference type="Proteomes" id="UP001595961">
    <property type="component" value="Unassembled WGS sequence"/>
</dbReference>
<gene>
    <name evidence="2" type="ORF">ACFO5W_06905</name>
</gene>
<sequence length="219" mass="24690">MDLQRTEDWFAQRAGRITASRIGDVLAFSPGGVYLSGKRKGQEKEVKPLKARIDYIHQLAAERITGRAKNQVRADALEWGKQWEPVAKNAYETETGVLVRDVGFLLHPVHDFIGASADFLVGADGGGEIKCPKDQEVHLATLELGLPEEHVEQIQGGLWVTGRQWWDFVSFHPYFPPKRALYIQRVPRDDQYIATMEEACVTLEDEVRAIVSKYLEDAA</sequence>
<dbReference type="InterPro" id="IPR019080">
    <property type="entry name" value="YqaJ_viral_recombinase"/>
</dbReference>
<evidence type="ECO:0000259" key="1">
    <source>
        <dbReference type="Pfam" id="PF09588"/>
    </source>
</evidence>
<dbReference type="SUPFAM" id="SSF52980">
    <property type="entry name" value="Restriction endonuclease-like"/>
    <property type="match status" value="1"/>
</dbReference>
<dbReference type="Pfam" id="PF09588">
    <property type="entry name" value="YqaJ"/>
    <property type="match status" value="1"/>
</dbReference>
<keyword evidence="2" id="KW-0540">Nuclease</keyword>
<proteinExistence type="predicted"/>
<accession>A0ABV9C071</accession>
<dbReference type="RefSeq" id="WP_266151110.1">
    <property type="nucleotide sequence ID" value="NZ_CP064028.1"/>
</dbReference>
<reference evidence="3" key="1">
    <citation type="journal article" date="2019" name="Int. J. Syst. Evol. Microbiol.">
        <title>The Global Catalogue of Microorganisms (GCM) 10K type strain sequencing project: providing services to taxonomists for standard genome sequencing and annotation.</title>
        <authorList>
            <consortium name="The Broad Institute Genomics Platform"/>
            <consortium name="The Broad Institute Genome Sequencing Center for Infectious Disease"/>
            <person name="Wu L."/>
            <person name="Ma J."/>
        </authorList>
    </citation>
    <scope>NUCLEOTIDE SEQUENCE [LARGE SCALE GENOMIC DNA]</scope>
    <source>
        <strain evidence="3">CCM 4481</strain>
    </source>
</reference>
<dbReference type="InterPro" id="IPR051703">
    <property type="entry name" value="NF-kappa-B_Signaling_Reg"/>
</dbReference>
<dbReference type="InterPro" id="IPR011604">
    <property type="entry name" value="PDDEXK-like_dom_sf"/>
</dbReference>
<evidence type="ECO:0000313" key="2">
    <source>
        <dbReference type="EMBL" id="MFC4526366.1"/>
    </source>
</evidence>
<protein>
    <submittedName>
        <fullName evidence="2">Lambda exonuclease family protein</fullName>
        <ecNumber evidence="2">3.1.11.3</ecNumber>
    </submittedName>
</protein>
<dbReference type="EMBL" id="JBHSGA010000013">
    <property type="protein sequence ID" value="MFC4526366.1"/>
    <property type="molecule type" value="Genomic_DNA"/>
</dbReference>
<keyword evidence="2" id="KW-0378">Hydrolase</keyword>
<dbReference type="Gene3D" id="3.90.320.10">
    <property type="match status" value="1"/>
</dbReference>
<dbReference type="GO" id="GO:0051908">
    <property type="term" value="F:double-stranded DNA 5'-3' DNA exonuclease activity"/>
    <property type="evidence" value="ECO:0007669"/>
    <property type="project" value="UniProtKB-EC"/>
</dbReference>